<dbReference type="EMBL" id="JANX01000126">
    <property type="protein sequence ID" value="KGM34041.1"/>
    <property type="molecule type" value="Genomic_DNA"/>
</dbReference>
<evidence type="ECO:0000313" key="1">
    <source>
        <dbReference type="EMBL" id="KGM34041.1"/>
    </source>
</evidence>
<gene>
    <name evidence="1" type="ORF">P409_12485</name>
</gene>
<dbReference type="Proteomes" id="UP000029995">
    <property type="component" value="Unassembled WGS sequence"/>
</dbReference>
<protein>
    <submittedName>
        <fullName evidence="1">Uncharacterized protein</fullName>
    </submittedName>
</protein>
<organism evidence="1 2">
    <name type="scientific">Inquilinus limosus MP06</name>
    <dbReference type="NCBI Taxonomy" id="1398085"/>
    <lineage>
        <taxon>Bacteria</taxon>
        <taxon>Pseudomonadati</taxon>
        <taxon>Pseudomonadota</taxon>
        <taxon>Alphaproteobacteria</taxon>
        <taxon>Rhodospirillales</taxon>
        <taxon>Rhodospirillaceae</taxon>
        <taxon>Inquilinus</taxon>
    </lineage>
</organism>
<dbReference type="OrthoDB" id="7864919at2"/>
<evidence type="ECO:0000313" key="2">
    <source>
        <dbReference type="Proteomes" id="UP000029995"/>
    </source>
</evidence>
<comment type="caution">
    <text evidence="1">The sequence shown here is derived from an EMBL/GenBank/DDBJ whole genome shotgun (WGS) entry which is preliminary data.</text>
</comment>
<sequence>MDVFTTLILVCAAAMPQPACTRDTAVDVVAGPAAPSPLGCGFAGQAMLASTALGPGLGGGRYLKVVCDRRHGEG</sequence>
<reference evidence="1 2" key="1">
    <citation type="submission" date="2014-01" db="EMBL/GenBank/DDBJ databases">
        <title>Genome sequence determination for a cystic fibrosis isolate, Inquilinus limosus.</title>
        <authorList>
            <person name="Pino M."/>
            <person name="Di Conza J."/>
            <person name="Gutkind G."/>
        </authorList>
    </citation>
    <scope>NUCLEOTIDE SEQUENCE [LARGE SCALE GENOMIC DNA]</scope>
    <source>
        <strain evidence="1 2">MP06</strain>
    </source>
</reference>
<dbReference type="AlphaFoldDB" id="A0A0A0D5R1"/>
<accession>A0A0A0D5R1</accession>
<name>A0A0A0D5R1_9PROT</name>
<proteinExistence type="predicted"/>
<dbReference type="RefSeq" id="WP_034836507.1">
    <property type="nucleotide sequence ID" value="NZ_JANX01000126.1"/>
</dbReference>